<dbReference type="InterPro" id="IPR023996">
    <property type="entry name" value="TonB-dep_OMP_SusC/RagA"/>
</dbReference>
<dbReference type="EMBL" id="BMIB01000001">
    <property type="protein sequence ID" value="GGH61773.1"/>
    <property type="molecule type" value="Genomic_DNA"/>
</dbReference>
<dbReference type="Gene3D" id="2.60.40.1120">
    <property type="entry name" value="Carboxypeptidase-like, regulatory domain"/>
    <property type="match status" value="1"/>
</dbReference>
<accession>A0A917IQZ5</accession>
<dbReference type="NCBIfam" id="TIGR04057">
    <property type="entry name" value="SusC_RagA_signa"/>
    <property type="match status" value="1"/>
</dbReference>
<dbReference type="AlphaFoldDB" id="A0A917IQZ5"/>
<dbReference type="SUPFAM" id="SSF49464">
    <property type="entry name" value="Carboxypeptidase regulatory domain-like"/>
    <property type="match status" value="1"/>
</dbReference>
<dbReference type="Pfam" id="PF07715">
    <property type="entry name" value="Plug"/>
    <property type="match status" value="1"/>
</dbReference>
<dbReference type="Gene3D" id="2.170.130.10">
    <property type="entry name" value="TonB-dependent receptor, plug domain"/>
    <property type="match status" value="1"/>
</dbReference>
<reference evidence="9" key="2">
    <citation type="submission" date="2020-09" db="EMBL/GenBank/DDBJ databases">
        <authorList>
            <person name="Sun Q."/>
            <person name="Zhou Y."/>
        </authorList>
    </citation>
    <scope>NUCLEOTIDE SEQUENCE</scope>
    <source>
        <strain evidence="9">CGMCC 1.15290</strain>
    </source>
</reference>
<dbReference type="NCBIfam" id="TIGR04056">
    <property type="entry name" value="OMP_RagA_SusC"/>
    <property type="match status" value="1"/>
</dbReference>
<dbReference type="InterPro" id="IPR008969">
    <property type="entry name" value="CarboxyPept-like_regulatory"/>
</dbReference>
<keyword evidence="2 7" id="KW-0813">Transport</keyword>
<dbReference type="Proteomes" id="UP000627292">
    <property type="component" value="Unassembled WGS sequence"/>
</dbReference>
<dbReference type="Gene3D" id="2.40.170.20">
    <property type="entry name" value="TonB-dependent receptor, beta-barrel domain"/>
    <property type="match status" value="1"/>
</dbReference>
<feature type="domain" description="TonB-dependent receptor plug" evidence="8">
    <location>
        <begin position="229"/>
        <end position="355"/>
    </location>
</feature>
<evidence type="ECO:0000256" key="6">
    <source>
        <dbReference type="ARBA" id="ARBA00023237"/>
    </source>
</evidence>
<dbReference type="Pfam" id="PF13715">
    <property type="entry name" value="CarbopepD_reg_2"/>
    <property type="match status" value="1"/>
</dbReference>
<name>A0A917IQZ5_9BACT</name>
<organism evidence="9 10">
    <name type="scientific">Filimonas zeae</name>
    <dbReference type="NCBI Taxonomy" id="1737353"/>
    <lineage>
        <taxon>Bacteria</taxon>
        <taxon>Pseudomonadati</taxon>
        <taxon>Bacteroidota</taxon>
        <taxon>Chitinophagia</taxon>
        <taxon>Chitinophagales</taxon>
        <taxon>Chitinophagaceae</taxon>
        <taxon>Filimonas</taxon>
    </lineage>
</organism>
<evidence type="ECO:0000313" key="9">
    <source>
        <dbReference type="EMBL" id="GGH61773.1"/>
    </source>
</evidence>
<reference evidence="9" key="1">
    <citation type="journal article" date="2014" name="Int. J. Syst. Evol. Microbiol.">
        <title>Complete genome sequence of Corynebacterium casei LMG S-19264T (=DSM 44701T), isolated from a smear-ripened cheese.</title>
        <authorList>
            <consortium name="US DOE Joint Genome Institute (JGI-PGF)"/>
            <person name="Walter F."/>
            <person name="Albersmeier A."/>
            <person name="Kalinowski J."/>
            <person name="Ruckert C."/>
        </authorList>
    </citation>
    <scope>NUCLEOTIDE SEQUENCE</scope>
    <source>
        <strain evidence="9">CGMCC 1.15290</strain>
    </source>
</reference>
<sequence>MHLRLRGKAMRGWPQPDLFPYKLFLLMRLTVYLLLVFTLPAVARTDAQQVTLHVKEESLREVFKQIRAQTGYSFMCTSQMLDDALPVQLQVKNLPLPQALEKLFSNQPLQYDIVDKVVVVRYKIAPPEVAYEPPPDRDIDGVVIDEKNNDPLTGAGVTIKGTGRGAVTDKYGRFVLRNVQPDAVLVVSFVGYETREVKPVKGGKLTISLKVTASTMTDMVVTGLFNRPKENFTGAASSFTNDDLKKVSGISLLNAISALDPSFQLVENNLLGSNPNVMANVVLRGGNSLEDISQTAKTNLFNYNNNPNVPLFILDGFEVNLQRINDLDMNRVAKVDILKDAAATSIYGSRAANGVIVIETLRPQSGRLRVTYNTNMVLEMPDLRAYDILNAREKLNLEKAAGFYDKETEGNPTAYQDLQVYYNTRLRAVNSGVNTYWMSQPLRTSFAQRHNLYVEGGNNEMLYGITASYNKVNGVMKGSDRRTTGASTFLSYRVKNFMFRNELSLGFNTANNSPYGTFSQYVRLNPYLTPYDSAGAMKYYLEDINTTTRPFLNPFNPLYNATLALVDQSRYLNLSNNFSLQWQTTQWLRMNAQVAVQRQNDEADVFLPAQHTSFANTPTFQKGSYTRSHGSSSSLDASVAAHLNQHFGKHLFFATVNVNTRQSKFNTETVTAIGFPNPRLDQFVLGAGYAANTKPTGTENITRMAGFIANLSYAYDNRYLLDVSYRLDGSSQFGSNRRAAPFWSAGIGWNLHKEAFFHAPDYISRFKVRYSYGSTGSQNFSAFQGISTSTYYTQQEYRGVVSTYLMAYGNPNLAWQKTVKSNIGADLTLFKRLDVTANYFVEKTAGSIASISTPPSVGFSSYMENTGDLESRGWELATRLNLLNKRNSRDNWSVFVNVFSTRNRITRISNTIDALNKRNASLYATQPLPKYAEGQSTTVIWTVPSLGIDPATGEEIFVKRNGQLTNKYDPLDQTIAGDTRANVEGTMGTNFELRGIGLNVFFRYRIGGQAFNQTLIDRVENIDVANNNVDRRVSEARWMKPGDHTFFKGITTPDGIATGNTFASSRFVQNDNLLSCESLSLYYRFTDRLNKRLHVQNTRVSFYMRELFRFSSIKRERGIDYPFSQSFTLQLQTTF</sequence>
<evidence type="ECO:0000313" key="10">
    <source>
        <dbReference type="Proteomes" id="UP000627292"/>
    </source>
</evidence>
<dbReference type="GO" id="GO:0009279">
    <property type="term" value="C:cell outer membrane"/>
    <property type="evidence" value="ECO:0007669"/>
    <property type="project" value="UniProtKB-SubCell"/>
</dbReference>
<dbReference type="InterPro" id="IPR037066">
    <property type="entry name" value="Plug_dom_sf"/>
</dbReference>
<evidence type="ECO:0000256" key="2">
    <source>
        <dbReference type="ARBA" id="ARBA00022448"/>
    </source>
</evidence>
<dbReference type="InterPro" id="IPR023997">
    <property type="entry name" value="TonB-dep_OMP_SusC/RagA_CS"/>
</dbReference>
<evidence type="ECO:0000256" key="1">
    <source>
        <dbReference type="ARBA" id="ARBA00004571"/>
    </source>
</evidence>
<dbReference type="InterPro" id="IPR036942">
    <property type="entry name" value="Beta-barrel_TonB_sf"/>
</dbReference>
<keyword evidence="4 7" id="KW-0812">Transmembrane</keyword>
<evidence type="ECO:0000259" key="8">
    <source>
        <dbReference type="Pfam" id="PF07715"/>
    </source>
</evidence>
<comment type="caution">
    <text evidence="9">The sequence shown here is derived from an EMBL/GenBank/DDBJ whole genome shotgun (WGS) entry which is preliminary data.</text>
</comment>
<evidence type="ECO:0000256" key="5">
    <source>
        <dbReference type="ARBA" id="ARBA00023136"/>
    </source>
</evidence>
<keyword evidence="5 7" id="KW-0472">Membrane</keyword>
<evidence type="ECO:0000256" key="3">
    <source>
        <dbReference type="ARBA" id="ARBA00022452"/>
    </source>
</evidence>
<keyword evidence="6 7" id="KW-0998">Cell outer membrane</keyword>
<dbReference type="InterPro" id="IPR039426">
    <property type="entry name" value="TonB-dep_rcpt-like"/>
</dbReference>
<evidence type="ECO:0000256" key="7">
    <source>
        <dbReference type="PROSITE-ProRule" id="PRU01360"/>
    </source>
</evidence>
<keyword evidence="10" id="KW-1185">Reference proteome</keyword>
<comment type="similarity">
    <text evidence="7">Belongs to the TonB-dependent receptor family.</text>
</comment>
<comment type="subcellular location">
    <subcellularLocation>
        <location evidence="1 7">Cell outer membrane</location>
        <topology evidence="1 7">Multi-pass membrane protein</topology>
    </subcellularLocation>
</comment>
<keyword evidence="3 7" id="KW-1134">Transmembrane beta strand</keyword>
<dbReference type="SUPFAM" id="SSF56935">
    <property type="entry name" value="Porins"/>
    <property type="match status" value="1"/>
</dbReference>
<proteinExistence type="inferred from homology"/>
<evidence type="ECO:0000256" key="4">
    <source>
        <dbReference type="ARBA" id="ARBA00022692"/>
    </source>
</evidence>
<dbReference type="InterPro" id="IPR012910">
    <property type="entry name" value="Plug_dom"/>
</dbReference>
<dbReference type="PROSITE" id="PS52016">
    <property type="entry name" value="TONB_DEPENDENT_REC_3"/>
    <property type="match status" value="1"/>
</dbReference>
<protein>
    <submittedName>
        <fullName evidence="9">SusC/RagA family TonB-linked outer membrane protein</fullName>
    </submittedName>
</protein>
<gene>
    <name evidence="9" type="ORF">GCM10011379_11090</name>
</gene>